<organism evidence="1 2">
    <name type="scientific">Laceyella tengchongensis</name>
    <dbReference type="NCBI Taxonomy" id="574699"/>
    <lineage>
        <taxon>Bacteria</taxon>
        <taxon>Bacillati</taxon>
        <taxon>Bacillota</taxon>
        <taxon>Bacilli</taxon>
        <taxon>Bacillales</taxon>
        <taxon>Thermoactinomycetaceae</taxon>
        <taxon>Laceyella</taxon>
    </lineage>
</organism>
<comment type="caution">
    <text evidence="1">The sequence shown here is derived from an EMBL/GenBank/DDBJ whole genome shotgun (WGS) entry which is preliminary data.</text>
</comment>
<evidence type="ECO:0000313" key="1">
    <source>
        <dbReference type="EMBL" id="SMP04804.1"/>
    </source>
</evidence>
<dbReference type="AlphaFoldDB" id="A0AA46ADH0"/>
<reference evidence="1" key="1">
    <citation type="submission" date="2017-05" db="EMBL/GenBank/DDBJ databases">
        <authorList>
            <person name="Varghese N."/>
            <person name="Submissions S."/>
        </authorList>
    </citation>
    <scope>NUCLEOTIDE SEQUENCE</scope>
    <source>
        <strain evidence="1">DSM 45262</strain>
    </source>
</reference>
<proteinExistence type="predicted"/>
<dbReference type="Proteomes" id="UP001157946">
    <property type="component" value="Unassembled WGS sequence"/>
</dbReference>
<protein>
    <submittedName>
        <fullName evidence="1">Uncharacterized protein</fullName>
    </submittedName>
</protein>
<gene>
    <name evidence="1" type="ORF">SAMN06265361_101569</name>
</gene>
<dbReference type="EMBL" id="FXTU01000001">
    <property type="protein sequence ID" value="SMP04804.1"/>
    <property type="molecule type" value="Genomic_DNA"/>
</dbReference>
<evidence type="ECO:0000313" key="2">
    <source>
        <dbReference type="Proteomes" id="UP001157946"/>
    </source>
</evidence>
<accession>A0AA46ADH0</accession>
<name>A0AA46ADH0_9BACL</name>
<keyword evidence="2" id="KW-1185">Reference proteome</keyword>
<sequence length="31" mass="3589">MTQKVYFAILHQKKLMKDLVKLVSSLISLRG</sequence>